<evidence type="ECO:0000313" key="1">
    <source>
        <dbReference type="EMBL" id="KAJ8627747.1"/>
    </source>
</evidence>
<keyword evidence="2" id="KW-1185">Reference proteome</keyword>
<evidence type="ECO:0000313" key="2">
    <source>
        <dbReference type="Proteomes" id="UP001234297"/>
    </source>
</evidence>
<comment type="caution">
    <text evidence="1">The sequence shown here is derived from an EMBL/GenBank/DDBJ whole genome shotgun (WGS) entry which is preliminary data.</text>
</comment>
<gene>
    <name evidence="1" type="ORF">MRB53_021054</name>
</gene>
<accession>A0ACC2L2M8</accession>
<proteinExistence type="predicted"/>
<dbReference type="Proteomes" id="UP001234297">
    <property type="component" value="Chromosome 6"/>
</dbReference>
<name>A0ACC2L2M8_PERAE</name>
<organism evidence="1 2">
    <name type="scientific">Persea americana</name>
    <name type="common">Avocado</name>
    <dbReference type="NCBI Taxonomy" id="3435"/>
    <lineage>
        <taxon>Eukaryota</taxon>
        <taxon>Viridiplantae</taxon>
        <taxon>Streptophyta</taxon>
        <taxon>Embryophyta</taxon>
        <taxon>Tracheophyta</taxon>
        <taxon>Spermatophyta</taxon>
        <taxon>Magnoliopsida</taxon>
        <taxon>Magnoliidae</taxon>
        <taxon>Laurales</taxon>
        <taxon>Lauraceae</taxon>
        <taxon>Persea</taxon>
    </lineage>
</organism>
<reference evidence="1 2" key="1">
    <citation type="journal article" date="2022" name="Hortic Res">
        <title>A haplotype resolved chromosomal level avocado genome allows analysis of novel avocado genes.</title>
        <authorList>
            <person name="Nath O."/>
            <person name="Fletcher S.J."/>
            <person name="Hayward A."/>
            <person name="Shaw L.M."/>
            <person name="Masouleh A.K."/>
            <person name="Furtado A."/>
            <person name="Henry R.J."/>
            <person name="Mitter N."/>
        </authorList>
    </citation>
    <scope>NUCLEOTIDE SEQUENCE [LARGE SCALE GENOMIC DNA]</scope>
    <source>
        <strain evidence="2">cv. Hass</strain>
    </source>
</reference>
<dbReference type="EMBL" id="CM056814">
    <property type="protein sequence ID" value="KAJ8627747.1"/>
    <property type="molecule type" value="Genomic_DNA"/>
</dbReference>
<protein>
    <submittedName>
        <fullName evidence="1">Uncharacterized protein</fullName>
    </submittedName>
</protein>
<sequence>MESRTFCRETRGNSDGNKRWSDIEGVGEGGTVGGGDDGEPPLPQLRPQYTKPELEPDRALPKEEAVDPFLSTSLDASKAVELKSETDC</sequence>